<keyword evidence="3" id="KW-0378">Hydrolase</keyword>
<dbReference type="RefSeq" id="WP_039481609.1">
    <property type="nucleotide sequence ID" value="NZ_JSYN01000035.1"/>
</dbReference>
<feature type="chain" id="PRO_5002131434" evidence="1">
    <location>
        <begin position="20"/>
        <end position="357"/>
    </location>
</feature>
<dbReference type="InterPro" id="IPR053145">
    <property type="entry name" value="AB_hydrolase_Est10"/>
</dbReference>
<dbReference type="PANTHER" id="PTHR43265">
    <property type="entry name" value="ESTERASE ESTD"/>
    <property type="match status" value="1"/>
</dbReference>
<keyword evidence="1" id="KW-0732">Signal</keyword>
<reference evidence="3 4" key="1">
    <citation type="submission" date="2014-10" db="EMBL/GenBank/DDBJ databases">
        <title>Pedobacter Kyungheensis.</title>
        <authorList>
            <person name="Anderson B.M."/>
            <person name="Newman J.D."/>
        </authorList>
    </citation>
    <scope>NUCLEOTIDE SEQUENCE [LARGE SCALE GENOMIC DNA]</scope>
    <source>
        <strain evidence="3 4">KACC 16221</strain>
    </source>
</reference>
<dbReference type="Proteomes" id="UP000031246">
    <property type="component" value="Unassembled WGS sequence"/>
</dbReference>
<dbReference type="PANTHER" id="PTHR43265:SF1">
    <property type="entry name" value="ESTERASE ESTD"/>
    <property type="match status" value="1"/>
</dbReference>
<feature type="domain" description="AB hydrolase-1" evidence="2">
    <location>
        <begin position="51"/>
        <end position="321"/>
    </location>
</feature>
<evidence type="ECO:0000313" key="3">
    <source>
        <dbReference type="EMBL" id="KIA91083.1"/>
    </source>
</evidence>
<dbReference type="Pfam" id="PF00561">
    <property type="entry name" value="Abhydrolase_1"/>
    <property type="match status" value="1"/>
</dbReference>
<dbReference type="InterPro" id="IPR029058">
    <property type="entry name" value="AB_hydrolase_fold"/>
</dbReference>
<dbReference type="AlphaFoldDB" id="A0A0C1FH12"/>
<organism evidence="3 4">
    <name type="scientific">Pedobacter kyungheensis</name>
    <dbReference type="NCBI Taxonomy" id="1069985"/>
    <lineage>
        <taxon>Bacteria</taxon>
        <taxon>Pseudomonadati</taxon>
        <taxon>Bacteroidota</taxon>
        <taxon>Sphingobacteriia</taxon>
        <taxon>Sphingobacteriales</taxon>
        <taxon>Sphingobacteriaceae</taxon>
        <taxon>Pedobacter</taxon>
    </lineage>
</organism>
<dbReference type="OrthoDB" id="9809549at2"/>
<protein>
    <submittedName>
        <fullName evidence="3">Alpha/beta hydrolase</fullName>
    </submittedName>
</protein>
<evidence type="ECO:0000313" key="4">
    <source>
        <dbReference type="Proteomes" id="UP000031246"/>
    </source>
</evidence>
<sequence>MRKLIFVVTLLFSVNALYAQNTDVTFKNGDGAITFGGTLSVPAAEKNSGNAVILISGTGKQDRDGNMAGHPWFKVLAAYLVDKGLTVLRTDDRGEGKTTGKYETATTGDFAKDALSAVAYLKSRKELKLKKIGLLGHSEGGAAITIAAAASKDIAFLISLSGLATNGYQAQILQNEDIVAAAPIPDRDKKRYNEINELMFKTALKYADSSTLDTMLNRAYAAWKVKDDALIKSAGVEFDHFRYPIYSYVNNATGPWYRYFIKYDPAPYLAKIKVPILAINGSKDIMVNPAVNLANWKKLSAAGGNKNVKTIELPGLNHLLQHCKTCQIQEYKEIKEDIAPEVFLEIGKWLKEQKIIN</sequence>
<dbReference type="Gene3D" id="3.40.50.1820">
    <property type="entry name" value="alpha/beta hydrolase"/>
    <property type="match status" value="1"/>
</dbReference>
<dbReference type="InterPro" id="IPR000073">
    <property type="entry name" value="AB_hydrolase_1"/>
</dbReference>
<gene>
    <name evidence="3" type="ORF">OC25_23400</name>
</gene>
<feature type="signal peptide" evidence="1">
    <location>
        <begin position="1"/>
        <end position="19"/>
    </location>
</feature>
<evidence type="ECO:0000256" key="1">
    <source>
        <dbReference type="SAM" id="SignalP"/>
    </source>
</evidence>
<comment type="caution">
    <text evidence="3">The sequence shown here is derived from an EMBL/GenBank/DDBJ whole genome shotgun (WGS) entry which is preliminary data.</text>
</comment>
<dbReference type="GO" id="GO:0052689">
    <property type="term" value="F:carboxylic ester hydrolase activity"/>
    <property type="evidence" value="ECO:0007669"/>
    <property type="project" value="TreeGrafter"/>
</dbReference>
<dbReference type="SUPFAM" id="SSF53474">
    <property type="entry name" value="alpha/beta-Hydrolases"/>
    <property type="match status" value="1"/>
</dbReference>
<name>A0A0C1FH12_9SPHI</name>
<accession>A0A0C1FH12</accession>
<dbReference type="EMBL" id="JSYN01000035">
    <property type="protein sequence ID" value="KIA91083.1"/>
    <property type="molecule type" value="Genomic_DNA"/>
</dbReference>
<keyword evidence="4" id="KW-1185">Reference proteome</keyword>
<evidence type="ECO:0000259" key="2">
    <source>
        <dbReference type="Pfam" id="PF00561"/>
    </source>
</evidence>
<proteinExistence type="predicted"/>